<gene>
    <name evidence="2" type="ORF">NEZAVI_LOCUS7409</name>
</gene>
<sequence>MADRGLPQISSRRRSKEKMAAAGPNQRNLHDTLLYHARYTLQGTLVPFQLNPSPPDIKEEEEDPIYKELS</sequence>
<protein>
    <submittedName>
        <fullName evidence="2">Uncharacterized protein</fullName>
    </submittedName>
</protein>
<feature type="region of interest" description="Disordered" evidence="1">
    <location>
        <begin position="1"/>
        <end position="28"/>
    </location>
</feature>
<organism evidence="2 3">
    <name type="scientific">Nezara viridula</name>
    <name type="common">Southern green stink bug</name>
    <name type="synonym">Cimex viridulus</name>
    <dbReference type="NCBI Taxonomy" id="85310"/>
    <lineage>
        <taxon>Eukaryota</taxon>
        <taxon>Metazoa</taxon>
        <taxon>Ecdysozoa</taxon>
        <taxon>Arthropoda</taxon>
        <taxon>Hexapoda</taxon>
        <taxon>Insecta</taxon>
        <taxon>Pterygota</taxon>
        <taxon>Neoptera</taxon>
        <taxon>Paraneoptera</taxon>
        <taxon>Hemiptera</taxon>
        <taxon>Heteroptera</taxon>
        <taxon>Panheteroptera</taxon>
        <taxon>Pentatomomorpha</taxon>
        <taxon>Pentatomoidea</taxon>
        <taxon>Pentatomidae</taxon>
        <taxon>Pentatominae</taxon>
        <taxon>Nezara</taxon>
    </lineage>
</organism>
<evidence type="ECO:0000313" key="3">
    <source>
        <dbReference type="Proteomes" id="UP001152798"/>
    </source>
</evidence>
<evidence type="ECO:0000313" key="2">
    <source>
        <dbReference type="EMBL" id="CAH1397622.1"/>
    </source>
</evidence>
<evidence type="ECO:0000256" key="1">
    <source>
        <dbReference type="SAM" id="MobiDB-lite"/>
    </source>
</evidence>
<dbReference type="EMBL" id="OV725080">
    <property type="protein sequence ID" value="CAH1397622.1"/>
    <property type="molecule type" value="Genomic_DNA"/>
</dbReference>
<proteinExistence type="predicted"/>
<dbReference type="Proteomes" id="UP001152798">
    <property type="component" value="Chromosome 4"/>
</dbReference>
<name>A0A9P0H959_NEZVI</name>
<dbReference type="AlphaFoldDB" id="A0A9P0H959"/>
<keyword evidence="3" id="KW-1185">Reference proteome</keyword>
<accession>A0A9P0H959</accession>
<reference evidence="2" key="1">
    <citation type="submission" date="2022-01" db="EMBL/GenBank/DDBJ databases">
        <authorList>
            <person name="King R."/>
        </authorList>
    </citation>
    <scope>NUCLEOTIDE SEQUENCE</scope>
</reference>
<feature type="region of interest" description="Disordered" evidence="1">
    <location>
        <begin position="49"/>
        <end position="70"/>
    </location>
</feature>